<dbReference type="InterPro" id="IPR000873">
    <property type="entry name" value="AMP-dep_synth/lig_dom"/>
</dbReference>
<dbReference type="FunFam" id="3.30.300.30:FF:000010">
    <property type="entry name" value="Enterobactin synthetase component F"/>
    <property type="match status" value="1"/>
</dbReference>
<dbReference type="SUPFAM" id="SSF47336">
    <property type="entry name" value="ACP-like"/>
    <property type="match status" value="2"/>
</dbReference>
<dbReference type="Proteomes" id="UP000292345">
    <property type="component" value="Unassembled WGS sequence"/>
</dbReference>
<dbReference type="Gene3D" id="3.30.559.30">
    <property type="entry name" value="Nonribosomal peptide synthetase, condensation domain"/>
    <property type="match status" value="1"/>
</dbReference>
<gene>
    <name evidence="6" type="ORF">C3B51_19095</name>
</gene>
<reference evidence="6 7" key="1">
    <citation type="submission" date="2018-01" db="EMBL/GenBank/DDBJ databases">
        <title>Co-occurrence of chitin degradation, pigmentation and bioactivity in marine Pseudoalteromonas.</title>
        <authorList>
            <person name="Paulsen S."/>
            <person name="Gram L."/>
            <person name="Machado H."/>
        </authorList>
    </citation>
    <scope>NUCLEOTIDE SEQUENCE [LARGE SCALE GENOMIC DNA]</scope>
    <source>
        <strain evidence="6 7">S1946</strain>
    </source>
</reference>
<dbReference type="RefSeq" id="WP_130246063.1">
    <property type="nucleotide sequence ID" value="NZ_PPUZ01000060.1"/>
</dbReference>
<dbReference type="FunFam" id="3.40.50.980:FF:000001">
    <property type="entry name" value="Non-ribosomal peptide synthetase"/>
    <property type="match status" value="1"/>
</dbReference>
<evidence type="ECO:0000256" key="1">
    <source>
        <dbReference type="ARBA" id="ARBA00001957"/>
    </source>
</evidence>
<dbReference type="PROSITE" id="PS50075">
    <property type="entry name" value="CARRIER"/>
    <property type="match status" value="2"/>
</dbReference>
<dbReference type="NCBIfam" id="TIGR01733">
    <property type="entry name" value="AA-adenyl-dom"/>
    <property type="match status" value="2"/>
</dbReference>
<dbReference type="PROSITE" id="PS00012">
    <property type="entry name" value="PHOSPHOPANTETHEINE"/>
    <property type="match status" value="1"/>
</dbReference>
<dbReference type="Pfam" id="PF00668">
    <property type="entry name" value="Condensation"/>
    <property type="match status" value="1"/>
</dbReference>
<dbReference type="CDD" id="cd05930">
    <property type="entry name" value="A_NRPS"/>
    <property type="match status" value="1"/>
</dbReference>
<dbReference type="GO" id="GO:0044550">
    <property type="term" value="P:secondary metabolite biosynthetic process"/>
    <property type="evidence" value="ECO:0007669"/>
    <property type="project" value="UniProtKB-ARBA"/>
</dbReference>
<dbReference type="GO" id="GO:0005737">
    <property type="term" value="C:cytoplasm"/>
    <property type="evidence" value="ECO:0007669"/>
    <property type="project" value="TreeGrafter"/>
</dbReference>
<evidence type="ECO:0000256" key="2">
    <source>
        <dbReference type="ARBA" id="ARBA00006432"/>
    </source>
</evidence>
<protein>
    <submittedName>
        <fullName evidence="6">Non-ribosomal peptide synthetase</fullName>
    </submittedName>
</protein>
<sequence>MNTKHFSDSGMPPLAMTLSQVYGNFADRTALIYENNHISYQELAQRVAFLAGHIRQQLPEQAQAAPSSQYIALYHERGIDMVVSMLAVLHCGFGYIPISTDAPAQRTQFILQDSQPALILTHSDLSKADAIAGRAVLCVDKLSTQDGLDTAPAQTQDAVGYVIYTSGTTGQPKGVQIPAQNILHLADAHIDWFNTGQYQRALLFASYIFDASVFELFVHLLLGQSVYIASEHERTDAQALSTLVQQNDIEFASIPPALLALIPPQQLSALKCLIVAGETPNVAMLEAYSQITAIYNGYGPTENTVATSLHRFAPQDSELNIGQPLNDTRLYVLDPQLNPCPQGEVGELYISGPRLALGYLNRDDLTQSRFIANPFYDPQRDPAGFSRLYKTGDLASFDGQEYHFAGRDDGQVKLRGFRIELEEIEQTIATLDSVKLVSCVIKQQGNRRLLAAYVVAQDSDAEQTQHIATHLSRTLPDYMQPDLIVLLDKLPMTENGKTDKRALAALPVEVEHTHMDAQLSHTQQVFLSLMQGYCPAELHWHSDYFEQGGDSISAIRIANEVQQQLNLHLDTQLIYRLRTPAQIWQALLTHNVRPPAAITHRPAHHQHTAPLSAQQSGLWFLARQAPDNLAYHSVSRLTLNGALAPSRLHAALSTLVQRHEIYRTSFDLHEPLQHIHPDYVPELPLLDYSELSEAEAESQLTQQLNQLNAPFKLDSLPLARWTLVKLSDQKHVLLQVEHHLIHDGWSANQFASQLLALYAQLENGEAPAAQPNQIQYADYACHQVQWLSGEQAQQQRMYWQTQLESAPPRINLPVSQLAQDVPVSAGTHQIELPRAQWQQLQQFCQRNQVTPFSATLATLYLVLSRFSGDEDICIGSALANRAHPQLETTLGMLVNTVVHRLQSAPQTTIDELIQQSFEVCSEAQANQALPFPALVDALNVPRIPGVNPLFQVCFTFQDTPLPTQHQDIFTHIALEHGAPAQDTKFELNIALQDIHSQDPARPVVMQWEYDRSRYDLWFVESMANNFAHLLAQLVNCTSQSELMQPLSALAPAATLPEPLTTPLYSEQSLTDLFAQQAQRHPDNTALLTTTGTMSYDQLARRANQLAQWLVEQNMSGQFVGLYLPPGPDTLVAILGVLKAGAAYVPLSTRAPASRNGFILDDAEVQVVISYRELSDKLGAPQLTYLLLDDEATLHGYPDTPPACNVKGADPAYVIYTSGTTGKPKGVVQTHGNVARLLSAAEQHFSFSEQDTWVLYHDYIFDFSVWEIWGALAYGGKLFIPDYLEIRDSMQFVGQCQQYGVTVLNQTPSAFYTFADIASTAQVPLSTLRYVIFGGEQLNYSKLAPWWQHYGDRITLVNMYGITETTVHVTALTLSAAMPRHIADIGKPLSDMQALVLDEQHRPVPLGCPGELYITGAGLASGYLNRETLSAERFFTLTTGGRQCRVYRTGDKARLLPTGHLEYLGRLDDQVKIRGHRIELGEIEAQLLTFSEISKACVLTYDNQGQTALVGYIVTTGSTQDCEALRQRLGTRLPSYMIPDQLIALDALPLTVNGKLDKKALPAPSLTPQGGYVAPETPLQQQLCALWQQVLGVSQVGIQDDFFQLGGNSILAVKLVREAQESLQLAIPLSALLSYPNIATLAEHLGSTQVNTIVRSQHATQTSAKQVMEL</sequence>
<dbReference type="InterPro" id="IPR036736">
    <property type="entry name" value="ACP-like_sf"/>
</dbReference>
<comment type="cofactor">
    <cofactor evidence="1">
        <name>pantetheine 4'-phosphate</name>
        <dbReference type="ChEBI" id="CHEBI:47942"/>
    </cofactor>
</comment>
<dbReference type="FunFam" id="1.10.1200.10:FF:000005">
    <property type="entry name" value="Nonribosomal peptide synthetase 1"/>
    <property type="match status" value="1"/>
</dbReference>
<dbReference type="CDD" id="cd19531">
    <property type="entry name" value="LCL_NRPS-like"/>
    <property type="match status" value="1"/>
</dbReference>
<feature type="domain" description="Carrier" evidence="5">
    <location>
        <begin position="505"/>
        <end position="591"/>
    </location>
</feature>
<feature type="domain" description="Carrier" evidence="5">
    <location>
        <begin position="1573"/>
        <end position="1648"/>
    </location>
</feature>
<dbReference type="InterPro" id="IPR025110">
    <property type="entry name" value="AMP-bd_C"/>
</dbReference>
<dbReference type="InterPro" id="IPR009081">
    <property type="entry name" value="PP-bd_ACP"/>
</dbReference>
<evidence type="ECO:0000256" key="4">
    <source>
        <dbReference type="ARBA" id="ARBA00022553"/>
    </source>
</evidence>
<dbReference type="GO" id="GO:0003824">
    <property type="term" value="F:catalytic activity"/>
    <property type="evidence" value="ECO:0007669"/>
    <property type="project" value="InterPro"/>
</dbReference>
<dbReference type="Gene3D" id="2.30.38.10">
    <property type="entry name" value="Luciferase, Domain 3"/>
    <property type="match status" value="1"/>
</dbReference>
<dbReference type="PANTHER" id="PTHR45527:SF1">
    <property type="entry name" value="FATTY ACID SYNTHASE"/>
    <property type="match status" value="1"/>
</dbReference>
<dbReference type="CDD" id="cd17643">
    <property type="entry name" value="A_NRPS_Cytc1-like"/>
    <property type="match status" value="1"/>
</dbReference>
<dbReference type="NCBIfam" id="NF003417">
    <property type="entry name" value="PRK04813.1"/>
    <property type="match status" value="2"/>
</dbReference>
<dbReference type="InterPro" id="IPR042099">
    <property type="entry name" value="ANL_N_sf"/>
</dbReference>
<dbReference type="InterPro" id="IPR001242">
    <property type="entry name" value="Condensation_dom"/>
</dbReference>
<dbReference type="Gene3D" id="3.40.50.12780">
    <property type="entry name" value="N-terminal domain of ligase-like"/>
    <property type="match status" value="1"/>
</dbReference>
<organism evidence="6 7">
    <name type="scientific">Pseudoalteromonas rubra</name>
    <dbReference type="NCBI Taxonomy" id="43658"/>
    <lineage>
        <taxon>Bacteria</taxon>
        <taxon>Pseudomonadati</taxon>
        <taxon>Pseudomonadota</taxon>
        <taxon>Gammaproteobacteria</taxon>
        <taxon>Alteromonadales</taxon>
        <taxon>Pseudoalteromonadaceae</taxon>
        <taxon>Pseudoalteromonas</taxon>
    </lineage>
</organism>
<dbReference type="Gene3D" id="3.40.50.980">
    <property type="match status" value="2"/>
</dbReference>
<evidence type="ECO:0000259" key="5">
    <source>
        <dbReference type="PROSITE" id="PS50075"/>
    </source>
</evidence>
<comment type="similarity">
    <text evidence="2">Belongs to the ATP-dependent AMP-binding enzyme family.</text>
</comment>
<dbReference type="SUPFAM" id="SSF56801">
    <property type="entry name" value="Acetyl-CoA synthetase-like"/>
    <property type="match status" value="2"/>
</dbReference>
<dbReference type="InterPro" id="IPR020845">
    <property type="entry name" value="AMP-binding_CS"/>
</dbReference>
<dbReference type="InterPro" id="IPR023213">
    <property type="entry name" value="CAT-like_dom_sf"/>
</dbReference>
<accession>A0A4Q7E1F9</accession>
<dbReference type="Pfam" id="PF13193">
    <property type="entry name" value="AMP-binding_C"/>
    <property type="match status" value="2"/>
</dbReference>
<dbReference type="PROSITE" id="PS00455">
    <property type="entry name" value="AMP_BINDING"/>
    <property type="match status" value="2"/>
</dbReference>
<name>A0A4Q7E1F9_9GAMM</name>
<dbReference type="Gene3D" id="1.10.1200.10">
    <property type="entry name" value="ACP-like"/>
    <property type="match status" value="2"/>
</dbReference>
<dbReference type="Gene3D" id="3.30.559.10">
    <property type="entry name" value="Chloramphenicol acetyltransferase-like domain"/>
    <property type="match status" value="1"/>
</dbReference>
<dbReference type="InterPro" id="IPR010071">
    <property type="entry name" value="AA_adenyl_dom"/>
</dbReference>
<evidence type="ECO:0000313" key="7">
    <source>
        <dbReference type="Proteomes" id="UP000292345"/>
    </source>
</evidence>
<dbReference type="GO" id="GO:0043041">
    <property type="term" value="P:amino acid activation for nonribosomal peptide biosynthetic process"/>
    <property type="evidence" value="ECO:0007669"/>
    <property type="project" value="TreeGrafter"/>
</dbReference>
<dbReference type="FunFam" id="3.40.50.12780:FF:000012">
    <property type="entry name" value="Non-ribosomal peptide synthetase"/>
    <property type="match status" value="1"/>
</dbReference>
<evidence type="ECO:0000256" key="3">
    <source>
        <dbReference type="ARBA" id="ARBA00022450"/>
    </source>
</evidence>
<dbReference type="SMART" id="SM00823">
    <property type="entry name" value="PKS_PP"/>
    <property type="match status" value="2"/>
</dbReference>
<dbReference type="EMBL" id="PPUZ01000060">
    <property type="protein sequence ID" value="RZM74965.1"/>
    <property type="molecule type" value="Genomic_DNA"/>
</dbReference>
<dbReference type="PANTHER" id="PTHR45527">
    <property type="entry name" value="NONRIBOSOMAL PEPTIDE SYNTHETASE"/>
    <property type="match status" value="1"/>
</dbReference>
<dbReference type="InterPro" id="IPR020806">
    <property type="entry name" value="PKS_PP-bd"/>
</dbReference>
<dbReference type="Gene3D" id="3.30.300.30">
    <property type="match status" value="2"/>
</dbReference>
<dbReference type="InterPro" id="IPR045851">
    <property type="entry name" value="AMP-bd_C_sf"/>
</dbReference>
<proteinExistence type="inferred from homology"/>
<keyword evidence="4" id="KW-0597">Phosphoprotein</keyword>
<dbReference type="SUPFAM" id="SSF52777">
    <property type="entry name" value="CoA-dependent acyltransferases"/>
    <property type="match status" value="2"/>
</dbReference>
<evidence type="ECO:0000313" key="6">
    <source>
        <dbReference type="EMBL" id="RZM74965.1"/>
    </source>
</evidence>
<dbReference type="Pfam" id="PF00501">
    <property type="entry name" value="AMP-binding"/>
    <property type="match status" value="2"/>
</dbReference>
<dbReference type="GO" id="GO:0031177">
    <property type="term" value="F:phosphopantetheine binding"/>
    <property type="evidence" value="ECO:0007669"/>
    <property type="project" value="InterPro"/>
</dbReference>
<dbReference type="InterPro" id="IPR006162">
    <property type="entry name" value="Ppantetheine_attach_site"/>
</dbReference>
<comment type="caution">
    <text evidence="6">The sequence shown here is derived from an EMBL/GenBank/DDBJ whole genome shotgun (WGS) entry which is preliminary data.</text>
</comment>
<dbReference type="Pfam" id="PF00550">
    <property type="entry name" value="PP-binding"/>
    <property type="match status" value="2"/>
</dbReference>
<keyword evidence="3" id="KW-0596">Phosphopantetheine</keyword>